<reference evidence="2" key="2">
    <citation type="submission" date="2020-09" db="EMBL/GenBank/DDBJ databases">
        <authorList>
            <person name="Sun Q."/>
            <person name="Zhou Y."/>
        </authorList>
    </citation>
    <scope>NUCLEOTIDE SEQUENCE</scope>
    <source>
        <strain evidence="2">CGMCC 4.7679</strain>
    </source>
</reference>
<keyword evidence="3" id="KW-1185">Reference proteome</keyword>
<evidence type="ECO:0000313" key="3">
    <source>
        <dbReference type="Proteomes" id="UP000658656"/>
    </source>
</evidence>
<evidence type="ECO:0000313" key="2">
    <source>
        <dbReference type="EMBL" id="GHF84175.1"/>
    </source>
</evidence>
<name>A0A8H9ME27_9PSEU</name>
<evidence type="ECO:0000256" key="1">
    <source>
        <dbReference type="SAM" id="MobiDB-lite"/>
    </source>
</evidence>
<dbReference type="RefSeq" id="WP_145936726.1">
    <property type="nucleotide sequence ID" value="NZ_BNAV01000017.1"/>
</dbReference>
<dbReference type="EMBL" id="BNAV01000017">
    <property type="protein sequence ID" value="GHF84175.1"/>
    <property type="molecule type" value="Genomic_DNA"/>
</dbReference>
<protein>
    <submittedName>
        <fullName evidence="2">Uncharacterized protein</fullName>
    </submittedName>
</protein>
<comment type="caution">
    <text evidence="2">The sequence shown here is derived from an EMBL/GenBank/DDBJ whole genome shotgun (WGS) entry which is preliminary data.</text>
</comment>
<feature type="region of interest" description="Disordered" evidence="1">
    <location>
        <begin position="131"/>
        <end position="157"/>
    </location>
</feature>
<dbReference type="OrthoDB" id="3696327at2"/>
<accession>A0A8H9ME27</accession>
<organism evidence="2 3">
    <name type="scientific">Amycolatopsis bartoniae</name>
    <dbReference type="NCBI Taxonomy" id="941986"/>
    <lineage>
        <taxon>Bacteria</taxon>
        <taxon>Bacillati</taxon>
        <taxon>Actinomycetota</taxon>
        <taxon>Actinomycetes</taxon>
        <taxon>Pseudonocardiales</taxon>
        <taxon>Pseudonocardiaceae</taxon>
        <taxon>Amycolatopsis</taxon>
    </lineage>
</organism>
<sequence length="157" mass="16673">MDDAYRLSDTGDARRLVRQAQRHPEQQYGHVREVAAVGNTPGQIVADGGRFELDPAGIAAADAELGRCRDELATLLAESVQLETPLRDGGGPVASHLRKAFGLRGSTDGGVQGALRGYLAELDALRSAIRQAGADHGQHESDVADQLRSLHTGNGER</sequence>
<dbReference type="AlphaFoldDB" id="A0A8H9ME27"/>
<reference evidence="2" key="1">
    <citation type="journal article" date="2014" name="Int. J. Syst. Evol. Microbiol.">
        <title>Complete genome sequence of Corynebacterium casei LMG S-19264T (=DSM 44701T), isolated from a smear-ripened cheese.</title>
        <authorList>
            <consortium name="US DOE Joint Genome Institute (JGI-PGF)"/>
            <person name="Walter F."/>
            <person name="Albersmeier A."/>
            <person name="Kalinowski J."/>
            <person name="Ruckert C."/>
        </authorList>
    </citation>
    <scope>NUCLEOTIDE SEQUENCE</scope>
    <source>
        <strain evidence="2">CGMCC 4.7679</strain>
    </source>
</reference>
<gene>
    <name evidence="2" type="ORF">GCM10017566_67740</name>
</gene>
<dbReference type="Proteomes" id="UP000658656">
    <property type="component" value="Unassembled WGS sequence"/>
</dbReference>
<proteinExistence type="predicted"/>